<dbReference type="PROSITE" id="PS51005">
    <property type="entry name" value="NAC"/>
    <property type="match status" value="1"/>
</dbReference>
<evidence type="ECO:0000256" key="2">
    <source>
        <dbReference type="ARBA" id="ARBA00023125"/>
    </source>
</evidence>
<dbReference type="GO" id="GO:0003677">
    <property type="term" value="F:DNA binding"/>
    <property type="evidence" value="ECO:0007669"/>
    <property type="project" value="UniProtKB-KW"/>
</dbReference>
<keyword evidence="1" id="KW-0805">Transcription regulation</keyword>
<dbReference type="InterPro" id="IPR003441">
    <property type="entry name" value="NAC-dom"/>
</dbReference>
<keyword evidence="3" id="KW-0804">Transcription</keyword>
<dbReference type="InterPro" id="IPR036093">
    <property type="entry name" value="NAC_dom_sf"/>
</dbReference>
<keyword evidence="4" id="KW-0539">Nucleus</keyword>
<evidence type="ECO:0000256" key="5">
    <source>
        <dbReference type="SAM" id="MobiDB-lite"/>
    </source>
</evidence>
<dbReference type="GO" id="GO:0006355">
    <property type="term" value="P:regulation of DNA-templated transcription"/>
    <property type="evidence" value="ECO:0007669"/>
    <property type="project" value="InterPro"/>
</dbReference>
<reference evidence="7" key="3">
    <citation type="submission" date="2015-04" db="UniProtKB">
        <authorList>
            <consortium name="EnsemblPlants"/>
        </authorList>
    </citation>
    <scope>IDENTIFICATION</scope>
</reference>
<sequence>MAAARVGLTPGYKFQPSDEQLVQHFLLPYLREQPVPLLGAAVVRDDPRSAPPWELFARNGRGDEDDAYFLAPADGGGRQSRALAGGRGKWITQRLERTAELVLAGSGSVVFEKHRLNFHAGEGRCGSTGWVMHEFAVVKPAMLGARHRACHIAFTGHGQKRQRVPNSVGGGEASTAASPPSSTCTAITQHVPVNDQQISTQDYASQYKEERYNEPEPKRMKLERDCCKQQHYLPPPAPVQINQDQQCHDCDQQGCFLPEQGNQEQKYCYNEGHFLPQLIDQEQANYDAQHHLALAAGALPQHGEHMTTSQLRNDHGDGTAAVPQSGGDEDMALELTLTQEDWVSLFGEDFFPVR</sequence>
<dbReference type="eggNOG" id="ENOG502QT1Y">
    <property type="taxonomic scope" value="Eukaryota"/>
</dbReference>
<proteinExistence type="predicted"/>
<protein>
    <recommendedName>
        <fullName evidence="6">NAC domain-containing protein</fullName>
    </recommendedName>
</protein>
<dbReference type="AlphaFoldDB" id="A0A0D9X6R0"/>
<reference evidence="7 8" key="1">
    <citation type="submission" date="2012-08" db="EMBL/GenBank/DDBJ databases">
        <title>Oryza genome evolution.</title>
        <authorList>
            <person name="Wing R.A."/>
        </authorList>
    </citation>
    <scope>NUCLEOTIDE SEQUENCE</scope>
</reference>
<dbReference type="Gene3D" id="2.170.150.80">
    <property type="entry name" value="NAC domain"/>
    <property type="match status" value="1"/>
</dbReference>
<evidence type="ECO:0000256" key="4">
    <source>
        <dbReference type="ARBA" id="ARBA00023242"/>
    </source>
</evidence>
<dbReference type="Pfam" id="PF02365">
    <property type="entry name" value="NAM"/>
    <property type="match status" value="1"/>
</dbReference>
<evidence type="ECO:0000256" key="1">
    <source>
        <dbReference type="ARBA" id="ARBA00023015"/>
    </source>
</evidence>
<evidence type="ECO:0000259" key="6">
    <source>
        <dbReference type="PROSITE" id="PS51005"/>
    </source>
</evidence>
<feature type="region of interest" description="Disordered" evidence="5">
    <location>
        <begin position="306"/>
        <end position="327"/>
    </location>
</feature>
<dbReference type="EnsemblPlants" id="LPERR08G09130.1">
    <property type="protein sequence ID" value="LPERR08G09130.1"/>
    <property type="gene ID" value="LPERR08G09130"/>
</dbReference>
<organism evidence="7 8">
    <name type="scientific">Leersia perrieri</name>
    <dbReference type="NCBI Taxonomy" id="77586"/>
    <lineage>
        <taxon>Eukaryota</taxon>
        <taxon>Viridiplantae</taxon>
        <taxon>Streptophyta</taxon>
        <taxon>Embryophyta</taxon>
        <taxon>Tracheophyta</taxon>
        <taxon>Spermatophyta</taxon>
        <taxon>Magnoliopsida</taxon>
        <taxon>Liliopsida</taxon>
        <taxon>Poales</taxon>
        <taxon>Poaceae</taxon>
        <taxon>BOP clade</taxon>
        <taxon>Oryzoideae</taxon>
        <taxon>Oryzeae</taxon>
        <taxon>Oryzinae</taxon>
        <taxon>Leersia</taxon>
    </lineage>
</organism>
<dbReference type="Gramene" id="LPERR08G09130.1">
    <property type="protein sequence ID" value="LPERR08G09130.1"/>
    <property type="gene ID" value="LPERR08G09130"/>
</dbReference>
<dbReference type="SUPFAM" id="SSF101941">
    <property type="entry name" value="NAC domain"/>
    <property type="match status" value="1"/>
</dbReference>
<feature type="compositionally biased region" description="Low complexity" evidence="5">
    <location>
        <begin position="173"/>
        <end position="184"/>
    </location>
</feature>
<name>A0A0D9X6R0_9ORYZ</name>
<reference evidence="8" key="2">
    <citation type="submission" date="2013-12" db="EMBL/GenBank/DDBJ databases">
        <authorList>
            <person name="Yu Y."/>
            <person name="Lee S."/>
            <person name="de Baynast K."/>
            <person name="Wissotski M."/>
            <person name="Liu L."/>
            <person name="Talag J."/>
            <person name="Goicoechea J."/>
            <person name="Angelova A."/>
            <person name="Jetty R."/>
            <person name="Kudrna D."/>
            <person name="Golser W."/>
            <person name="Rivera L."/>
            <person name="Zhang J."/>
            <person name="Wing R."/>
        </authorList>
    </citation>
    <scope>NUCLEOTIDE SEQUENCE</scope>
</reference>
<evidence type="ECO:0000313" key="8">
    <source>
        <dbReference type="Proteomes" id="UP000032180"/>
    </source>
</evidence>
<keyword evidence="2" id="KW-0238">DNA-binding</keyword>
<dbReference type="PANTHER" id="PTHR31719">
    <property type="entry name" value="NAC TRANSCRIPTION FACTOR 56"/>
    <property type="match status" value="1"/>
</dbReference>
<feature type="domain" description="NAC" evidence="6">
    <location>
        <begin position="8"/>
        <end position="155"/>
    </location>
</feature>
<keyword evidence="8" id="KW-1185">Reference proteome</keyword>
<evidence type="ECO:0000313" key="7">
    <source>
        <dbReference type="EnsemblPlants" id="LPERR08G09130.1"/>
    </source>
</evidence>
<dbReference type="PANTHER" id="PTHR31719:SF88">
    <property type="entry name" value="OS07G0272700 PROTEIN"/>
    <property type="match status" value="1"/>
</dbReference>
<evidence type="ECO:0000256" key="3">
    <source>
        <dbReference type="ARBA" id="ARBA00023163"/>
    </source>
</evidence>
<dbReference type="HOGENOM" id="CLU_056080_0_0_1"/>
<accession>A0A0D9X6R0</accession>
<feature type="region of interest" description="Disordered" evidence="5">
    <location>
        <begin position="156"/>
        <end position="184"/>
    </location>
</feature>
<dbReference type="Proteomes" id="UP000032180">
    <property type="component" value="Chromosome 8"/>
</dbReference>